<evidence type="ECO:0000313" key="2">
    <source>
        <dbReference type="EMBL" id="KIY93978.1"/>
    </source>
</evidence>
<keyword evidence="1" id="KW-0677">Repeat</keyword>
<dbReference type="OrthoDB" id="5148094at2759"/>
<organism evidence="2 3">
    <name type="scientific">Monoraphidium neglectum</name>
    <dbReference type="NCBI Taxonomy" id="145388"/>
    <lineage>
        <taxon>Eukaryota</taxon>
        <taxon>Viridiplantae</taxon>
        <taxon>Chlorophyta</taxon>
        <taxon>core chlorophytes</taxon>
        <taxon>Chlorophyceae</taxon>
        <taxon>CS clade</taxon>
        <taxon>Sphaeropleales</taxon>
        <taxon>Selenastraceae</taxon>
        <taxon>Monoraphidium</taxon>
    </lineage>
</organism>
<dbReference type="InterPro" id="IPR011989">
    <property type="entry name" value="ARM-like"/>
</dbReference>
<reference evidence="2 3" key="1">
    <citation type="journal article" date="2013" name="BMC Genomics">
        <title>Reconstruction of the lipid metabolism for the microalga Monoraphidium neglectum from its genome sequence reveals characteristics suitable for biofuel production.</title>
        <authorList>
            <person name="Bogen C."/>
            <person name="Al-Dilaimi A."/>
            <person name="Albersmeier A."/>
            <person name="Wichmann J."/>
            <person name="Grundmann M."/>
            <person name="Rupp O."/>
            <person name="Lauersen K.J."/>
            <person name="Blifernez-Klassen O."/>
            <person name="Kalinowski J."/>
            <person name="Goesmann A."/>
            <person name="Mussgnug J.H."/>
            <person name="Kruse O."/>
        </authorList>
    </citation>
    <scope>NUCLEOTIDE SEQUENCE [LARGE SCALE GENOMIC DNA]</scope>
    <source>
        <strain evidence="2 3">SAG 48.87</strain>
    </source>
</reference>
<accession>A0A0D2KDS0</accession>
<dbReference type="PANTHER" id="PTHR23346:SF7">
    <property type="entry name" value="STALLED RIBOSOME SENSOR GCN1"/>
    <property type="match status" value="1"/>
</dbReference>
<keyword evidence="3" id="KW-1185">Reference proteome</keyword>
<dbReference type="Proteomes" id="UP000054498">
    <property type="component" value="Unassembled WGS sequence"/>
</dbReference>
<dbReference type="AlphaFoldDB" id="A0A0D2KDS0"/>
<dbReference type="EMBL" id="KK104397">
    <property type="protein sequence ID" value="KIY93978.1"/>
    <property type="molecule type" value="Genomic_DNA"/>
</dbReference>
<dbReference type="GO" id="GO:0006417">
    <property type="term" value="P:regulation of translation"/>
    <property type="evidence" value="ECO:0007669"/>
    <property type="project" value="TreeGrafter"/>
</dbReference>
<protein>
    <submittedName>
        <fullName evidence="2">Uncharacterized protein</fullName>
    </submittedName>
</protein>
<dbReference type="GeneID" id="25731502"/>
<sequence length="178" mass="17933">MSLESDDEEGPLGGGAAASAEAARRAAARLGAALALRALAPALGAAEVAASLDFLMGRGLADPDPAVREAMVAAGVAVVDLHGAAYAGTLMPLFEGYLEKRRPAAARGAAGVDEGRYDLVREGVVVLLGTLAAHLDQGDTERAAIVETLLDVLSTPSEAVQRAVSSRLAPLMPAPSAP</sequence>
<dbReference type="Gene3D" id="1.25.10.10">
    <property type="entry name" value="Leucine-rich Repeat Variant"/>
    <property type="match status" value="1"/>
</dbReference>
<dbReference type="PANTHER" id="PTHR23346">
    <property type="entry name" value="TRANSLATIONAL ACTIVATOR GCN1-RELATED"/>
    <property type="match status" value="1"/>
</dbReference>
<dbReference type="GO" id="GO:0005829">
    <property type="term" value="C:cytosol"/>
    <property type="evidence" value="ECO:0007669"/>
    <property type="project" value="TreeGrafter"/>
</dbReference>
<dbReference type="SUPFAM" id="SSF48371">
    <property type="entry name" value="ARM repeat"/>
    <property type="match status" value="1"/>
</dbReference>
<dbReference type="STRING" id="145388.A0A0D2KDS0"/>
<gene>
    <name evidence="2" type="ORF">MNEG_13985</name>
</gene>
<evidence type="ECO:0000256" key="1">
    <source>
        <dbReference type="ARBA" id="ARBA00022737"/>
    </source>
</evidence>
<evidence type="ECO:0000313" key="3">
    <source>
        <dbReference type="Proteomes" id="UP000054498"/>
    </source>
</evidence>
<dbReference type="RefSeq" id="XP_013892998.1">
    <property type="nucleotide sequence ID" value="XM_014037544.1"/>
</dbReference>
<proteinExistence type="predicted"/>
<dbReference type="InterPro" id="IPR016024">
    <property type="entry name" value="ARM-type_fold"/>
</dbReference>
<name>A0A0D2KDS0_9CHLO</name>
<dbReference type="KEGG" id="mng:MNEG_13985"/>
<dbReference type="GO" id="GO:0019887">
    <property type="term" value="F:protein kinase regulator activity"/>
    <property type="evidence" value="ECO:0007669"/>
    <property type="project" value="TreeGrafter"/>
</dbReference>
<dbReference type="GO" id="GO:0034198">
    <property type="term" value="P:cellular response to amino acid starvation"/>
    <property type="evidence" value="ECO:0007669"/>
    <property type="project" value="TreeGrafter"/>
</dbReference>